<reference evidence="1 2" key="1">
    <citation type="submission" date="2020-05" db="EMBL/GenBank/DDBJ databases">
        <authorList>
            <person name="Niu N."/>
        </authorList>
    </citation>
    <scope>NUCLEOTIDE SEQUENCE [LARGE SCALE GENOMIC DNA]</scope>
    <source>
        <strain evidence="1 2">3340-03</strain>
    </source>
</reference>
<sequence length="533" mass="56210">MMLSYPSPGWSAGFSTDSTQNMANGVAAGLSALGSVNKSDNSTTYSAIGPTIYLTVNQGEAPTGLSRDTQNANAKTERFDMTEVRERQEMAQVIGEIANNSVAIALKPRLDKAEQDKKEAQHRLETDPNDAVAKAQLAQANAVIAHYGQGSDIQMAVRAVTGVLQGIATGNVGQAVVGGLSPYVNQLIKEVTTDQSTGKVNREANLMAHALLGAVEAYAIGNHVGAGAAGVLAGVPAVLYEAVSDIASVVLSPMETIDALSTFVSQDDMFDSVAEGIKQDYLARLEHFRQEYERAGAGGSFNAGVEVGKLVTEAASMAMGGAGITKTSATALSKGISNSVQIGMHQVHRVTNWNAVRHVVDTSQVAEATSNGFINAQKVRDLAYVLKPTNELEKKLLDDIVSSGDLTGSKTEQLFNSLAERSGYKVLDGGKYRANNGFDHVWQAKDGSIVIVDSKQLRNGALQVSTKGAGGTNQLSKGWIEAVTQNLPTEGDVAKAMKIVKNEGLPVKTIIVAVDKSDKTVKIIPVKIPNKSK</sequence>
<comment type="caution">
    <text evidence="1">The sequence shown here is derived from an EMBL/GenBank/DDBJ whole genome shotgun (WGS) entry which is preliminary data.</text>
</comment>
<name>A0A849P7M6_9BURK</name>
<dbReference type="RefSeq" id="WP_171681266.1">
    <property type="nucleotide sequence ID" value="NZ_JABGBN010000013.1"/>
</dbReference>
<evidence type="ECO:0000313" key="2">
    <source>
        <dbReference type="Proteomes" id="UP000537862"/>
    </source>
</evidence>
<proteinExistence type="predicted"/>
<dbReference type="CDD" id="cd20732">
    <property type="entry name" value="PoNe_FilH_DUF637_VENN-like"/>
    <property type="match status" value="1"/>
</dbReference>
<dbReference type="AlphaFoldDB" id="A0A849P7M6"/>
<accession>A0A849P7M6</accession>
<protein>
    <submittedName>
        <fullName evidence="1">Uncharacterized protein</fullName>
    </submittedName>
</protein>
<organism evidence="1 2">
    <name type="scientific">Pelistega suis</name>
    <dbReference type="NCBI Taxonomy" id="1631957"/>
    <lineage>
        <taxon>Bacteria</taxon>
        <taxon>Pseudomonadati</taxon>
        <taxon>Pseudomonadota</taxon>
        <taxon>Betaproteobacteria</taxon>
        <taxon>Burkholderiales</taxon>
        <taxon>Alcaligenaceae</taxon>
        <taxon>Pelistega</taxon>
    </lineage>
</organism>
<dbReference type="EMBL" id="JABGBN010000013">
    <property type="protein sequence ID" value="NOL52581.1"/>
    <property type="molecule type" value="Genomic_DNA"/>
</dbReference>
<evidence type="ECO:0000313" key="1">
    <source>
        <dbReference type="EMBL" id="NOL52581.1"/>
    </source>
</evidence>
<gene>
    <name evidence="1" type="ORF">HKX39_10430</name>
</gene>
<keyword evidence="2" id="KW-1185">Reference proteome</keyword>
<dbReference type="Proteomes" id="UP000537862">
    <property type="component" value="Unassembled WGS sequence"/>
</dbReference>